<dbReference type="Pfam" id="PF00501">
    <property type="entry name" value="AMP-binding"/>
    <property type="match status" value="1"/>
</dbReference>
<dbReference type="CDD" id="cd04433">
    <property type="entry name" value="AFD_class_I"/>
    <property type="match status" value="1"/>
</dbReference>
<dbReference type="Pfam" id="PF13193">
    <property type="entry name" value="AMP-binding_C"/>
    <property type="match status" value="1"/>
</dbReference>
<dbReference type="PANTHER" id="PTHR24096">
    <property type="entry name" value="LONG-CHAIN-FATTY-ACID--COA LIGASE"/>
    <property type="match status" value="1"/>
</dbReference>
<evidence type="ECO:0000256" key="1">
    <source>
        <dbReference type="ARBA" id="ARBA00006432"/>
    </source>
</evidence>
<evidence type="ECO:0000259" key="3">
    <source>
        <dbReference type="Pfam" id="PF00501"/>
    </source>
</evidence>
<dbReference type="InterPro" id="IPR025110">
    <property type="entry name" value="AMP-bd_C"/>
</dbReference>
<dbReference type="PROSITE" id="PS00455">
    <property type="entry name" value="AMP_BINDING"/>
    <property type="match status" value="1"/>
</dbReference>
<dbReference type="Proteomes" id="UP001500689">
    <property type="component" value="Unassembled WGS sequence"/>
</dbReference>
<name>A0ABP6XV87_9PSEU</name>
<keyword evidence="2" id="KW-0436">Ligase</keyword>
<dbReference type="PANTHER" id="PTHR24096:SF149">
    <property type="entry name" value="AMP-BINDING DOMAIN-CONTAINING PROTEIN-RELATED"/>
    <property type="match status" value="1"/>
</dbReference>
<dbReference type="RefSeq" id="WP_344867066.1">
    <property type="nucleotide sequence ID" value="NZ_BAAAZN010000018.1"/>
</dbReference>
<sequence length="456" mass="47958">MSHFLSRVLAALDDGGDTVLFHHDDTTMTYRAAAEMVSRIHGGLSGLRGAVAIDAANRPEIVLTQLAAQLQGREVLLIAASASHPARAAALETTGATLVTDTDFPTLAAAAPSTPDTLPDSVTAIFPSGGTTGTPKLIRHRGIYDGMAHIFRPDGTRTALVTAPLTHMTGNAAVLGAMLCGDTVVLHRKFDAEAVLADIERHQVTTLSLTPARLAAVLDSPSLRHTDLSSVQQLSLGAAPLPPRRLAEALSVFGPVVGQGYGLTEAPMIASISAAEVTDRPELLGSVGRIVPGMQARLDGGEVVVRGLSMMEGYHGRQPIGDGWLRTGDLGHFDDEGYLYLHDRLDDVIVTGEHGTKIASTTVEHSLLGHPRVRAAAVFAVPGPGGEGELVHAVVVTDAPATVHELRAHVRADLGGEHFVPSTVDFTDTLPFTAVGKVNKRALRAPFWQGLPRHIA</sequence>
<dbReference type="InterPro" id="IPR042099">
    <property type="entry name" value="ANL_N_sf"/>
</dbReference>
<keyword evidence="6" id="KW-1185">Reference proteome</keyword>
<feature type="domain" description="AMP-binding enzyme C-terminal" evidence="4">
    <location>
        <begin position="363"/>
        <end position="437"/>
    </location>
</feature>
<comment type="caution">
    <text evidence="5">The sequence shown here is derived from an EMBL/GenBank/DDBJ whole genome shotgun (WGS) entry which is preliminary data.</text>
</comment>
<evidence type="ECO:0000259" key="4">
    <source>
        <dbReference type="Pfam" id="PF13193"/>
    </source>
</evidence>
<dbReference type="Gene3D" id="3.40.50.12780">
    <property type="entry name" value="N-terminal domain of ligase-like"/>
    <property type="match status" value="1"/>
</dbReference>
<dbReference type="EMBL" id="BAAAZN010000018">
    <property type="protein sequence ID" value="GAA3573097.1"/>
    <property type="molecule type" value="Genomic_DNA"/>
</dbReference>
<comment type="similarity">
    <text evidence="1">Belongs to the ATP-dependent AMP-binding enzyme family.</text>
</comment>
<dbReference type="Gene3D" id="3.30.300.30">
    <property type="match status" value="1"/>
</dbReference>
<reference evidence="6" key="1">
    <citation type="journal article" date="2019" name="Int. J. Syst. Evol. Microbiol.">
        <title>The Global Catalogue of Microorganisms (GCM) 10K type strain sequencing project: providing services to taxonomists for standard genome sequencing and annotation.</title>
        <authorList>
            <consortium name="The Broad Institute Genomics Platform"/>
            <consortium name="The Broad Institute Genome Sequencing Center for Infectious Disease"/>
            <person name="Wu L."/>
            <person name="Ma J."/>
        </authorList>
    </citation>
    <scope>NUCLEOTIDE SEQUENCE [LARGE SCALE GENOMIC DNA]</scope>
    <source>
        <strain evidence="6">JCM 16898</strain>
    </source>
</reference>
<gene>
    <name evidence="5" type="ORF">GCM10022222_66730</name>
</gene>
<organism evidence="5 6">
    <name type="scientific">Amycolatopsis ultiminotia</name>
    <dbReference type="NCBI Taxonomy" id="543629"/>
    <lineage>
        <taxon>Bacteria</taxon>
        <taxon>Bacillati</taxon>
        <taxon>Actinomycetota</taxon>
        <taxon>Actinomycetes</taxon>
        <taxon>Pseudonocardiales</taxon>
        <taxon>Pseudonocardiaceae</taxon>
        <taxon>Amycolatopsis</taxon>
    </lineage>
</organism>
<dbReference type="InterPro" id="IPR020845">
    <property type="entry name" value="AMP-binding_CS"/>
</dbReference>
<proteinExistence type="inferred from homology"/>
<evidence type="ECO:0000313" key="5">
    <source>
        <dbReference type="EMBL" id="GAA3573097.1"/>
    </source>
</evidence>
<dbReference type="SUPFAM" id="SSF56801">
    <property type="entry name" value="Acetyl-CoA synthetase-like"/>
    <property type="match status" value="1"/>
</dbReference>
<accession>A0ABP6XV87</accession>
<feature type="domain" description="AMP-dependent synthetase/ligase" evidence="3">
    <location>
        <begin position="113"/>
        <end position="315"/>
    </location>
</feature>
<dbReference type="InterPro" id="IPR045851">
    <property type="entry name" value="AMP-bd_C_sf"/>
</dbReference>
<evidence type="ECO:0000256" key="2">
    <source>
        <dbReference type="ARBA" id="ARBA00022598"/>
    </source>
</evidence>
<evidence type="ECO:0000313" key="6">
    <source>
        <dbReference type="Proteomes" id="UP001500689"/>
    </source>
</evidence>
<protein>
    <submittedName>
        <fullName evidence="5">AMP-binding protein</fullName>
    </submittedName>
</protein>
<dbReference type="InterPro" id="IPR000873">
    <property type="entry name" value="AMP-dep_synth/lig_dom"/>
</dbReference>